<sequence length="87" mass="10450">NTDHIQSRFSFKGSIPDDTPELSKDRLKWAKLNICHHLILLDQWALPRWQMYRFLVLQRWSFQLKVLSVWSSTQFLKLHRKGEAVSK</sequence>
<dbReference type="Proteomes" id="UP001469553">
    <property type="component" value="Unassembled WGS sequence"/>
</dbReference>
<name>A0ABV0Z040_9TELE</name>
<evidence type="ECO:0000313" key="2">
    <source>
        <dbReference type="Proteomes" id="UP001469553"/>
    </source>
</evidence>
<protein>
    <submittedName>
        <fullName evidence="1">Uncharacterized protein</fullName>
    </submittedName>
</protein>
<proteinExistence type="predicted"/>
<reference evidence="1 2" key="1">
    <citation type="submission" date="2021-06" db="EMBL/GenBank/DDBJ databases">
        <authorList>
            <person name="Palmer J.M."/>
        </authorList>
    </citation>
    <scope>NUCLEOTIDE SEQUENCE [LARGE SCALE GENOMIC DNA]</scope>
    <source>
        <strain evidence="1 2">AS_MEX2019</strain>
        <tissue evidence="1">Muscle</tissue>
    </source>
</reference>
<comment type="caution">
    <text evidence="1">The sequence shown here is derived from an EMBL/GenBank/DDBJ whole genome shotgun (WGS) entry which is preliminary data.</text>
</comment>
<accession>A0ABV0Z040</accession>
<keyword evidence="2" id="KW-1185">Reference proteome</keyword>
<organism evidence="1 2">
    <name type="scientific">Ameca splendens</name>
    <dbReference type="NCBI Taxonomy" id="208324"/>
    <lineage>
        <taxon>Eukaryota</taxon>
        <taxon>Metazoa</taxon>
        <taxon>Chordata</taxon>
        <taxon>Craniata</taxon>
        <taxon>Vertebrata</taxon>
        <taxon>Euteleostomi</taxon>
        <taxon>Actinopterygii</taxon>
        <taxon>Neopterygii</taxon>
        <taxon>Teleostei</taxon>
        <taxon>Neoteleostei</taxon>
        <taxon>Acanthomorphata</taxon>
        <taxon>Ovalentaria</taxon>
        <taxon>Atherinomorphae</taxon>
        <taxon>Cyprinodontiformes</taxon>
        <taxon>Goodeidae</taxon>
        <taxon>Ameca</taxon>
    </lineage>
</organism>
<feature type="non-terminal residue" evidence="1">
    <location>
        <position position="1"/>
    </location>
</feature>
<dbReference type="EMBL" id="JAHRIP010048208">
    <property type="protein sequence ID" value="MEQ2299548.1"/>
    <property type="molecule type" value="Genomic_DNA"/>
</dbReference>
<gene>
    <name evidence="1" type="ORF">AMECASPLE_016319</name>
</gene>
<evidence type="ECO:0000313" key="1">
    <source>
        <dbReference type="EMBL" id="MEQ2299548.1"/>
    </source>
</evidence>